<dbReference type="Pfam" id="PF07690">
    <property type="entry name" value="MFS_1"/>
    <property type="match status" value="1"/>
</dbReference>
<evidence type="ECO:0000256" key="3">
    <source>
        <dbReference type="ARBA" id="ARBA00022692"/>
    </source>
</evidence>
<dbReference type="GO" id="GO:0022857">
    <property type="term" value="F:transmembrane transporter activity"/>
    <property type="evidence" value="ECO:0007669"/>
    <property type="project" value="InterPro"/>
</dbReference>
<evidence type="ECO:0008006" key="9">
    <source>
        <dbReference type="Google" id="ProtNLM"/>
    </source>
</evidence>
<keyword evidence="2" id="KW-1003">Cell membrane</keyword>
<keyword evidence="3 6" id="KW-0812">Transmembrane</keyword>
<dbReference type="PANTHER" id="PTHR23513">
    <property type="entry name" value="INTEGRAL MEMBRANE EFFLUX PROTEIN-RELATED"/>
    <property type="match status" value="1"/>
</dbReference>
<dbReference type="AlphaFoldDB" id="A0A8J3ZKS3"/>
<dbReference type="EMBL" id="BOPH01000006">
    <property type="protein sequence ID" value="GIJ65566.1"/>
    <property type="molecule type" value="Genomic_DNA"/>
</dbReference>
<dbReference type="InterPro" id="IPR036259">
    <property type="entry name" value="MFS_trans_sf"/>
</dbReference>
<proteinExistence type="predicted"/>
<dbReference type="Gene3D" id="1.20.1250.20">
    <property type="entry name" value="MFS general substrate transporter like domains"/>
    <property type="match status" value="1"/>
</dbReference>
<evidence type="ECO:0000256" key="1">
    <source>
        <dbReference type="ARBA" id="ARBA00004651"/>
    </source>
</evidence>
<evidence type="ECO:0000256" key="4">
    <source>
        <dbReference type="ARBA" id="ARBA00022989"/>
    </source>
</evidence>
<evidence type="ECO:0000313" key="7">
    <source>
        <dbReference type="EMBL" id="GIJ65566.1"/>
    </source>
</evidence>
<feature type="transmembrane region" description="Helical" evidence="6">
    <location>
        <begin position="12"/>
        <end position="31"/>
    </location>
</feature>
<accession>A0A8J3ZKS3</accession>
<dbReference type="Proteomes" id="UP000635606">
    <property type="component" value="Unassembled WGS sequence"/>
</dbReference>
<dbReference type="GO" id="GO:0005886">
    <property type="term" value="C:plasma membrane"/>
    <property type="evidence" value="ECO:0007669"/>
    <property type="project" value="UniProtKB-SubCell"/>
</dbReference>
<reference evidence="7" key="1">
    <citation type="submission" date="2021-01" db="EMBL/GenBank/DDBJ databases">
        <title>Whole genome shotgun sequence of Virgisporangium ochraceum NBRC 16418.</title>
        <authorList>
            <person name="Komaki H."/>
            <person name="Tamura T."/>
        </authorList>
    </citation>
    <scope>NUCLEOTIDE SEQUENCE</scope>
    <source>
        <strain evidence="7">NBRC 16418</strain>
    </source>
</reference>
<protein>
    <recommendedName>
        <fullName evidence="9">MFS transporter</fullName>
    </recommendedName>
</protein>
<keyword evidence="4 6" id="KW-1133">Transmembrane helix</keyword>
<name>A0A8J3ZKS3_9ACTN</name>
<evidence type="ECO:0000256" key="6">
    <source>
        <dbReference type="SAM" id="Phobius"/>
    </source>
</evidence>
<comment type="subcellular location">
    <subcellularLocation>
        <location evidence="1">Cell membrane</location>
        <topology evidence="1">Multi-pass membrane protein</topology>
    </subcellularLocation>
</comment>
<evidence type="ECO:0000313" key="8">
    <source>
        <dbReference type="Proteomes" id="UP000635606"/>
    </source>
</evidence>
<dbReference type="InterPro" id="IPR011701">
    <property type="entry name" value="MFS"/>
</dbReference>
<sequence>MAITTLHATTFQVGLLVALQSAAFLVIGLPAGAWSDRMRRRPVLVTADVVRAVLLLTIPAAALLDSLTLPHLYLVVVGHGVATVFFDVAHLSYVPALVGREHLVEGNSRLETTKCGRRSPRACGLCSASRCCGRSPCRA</sequence>
<dbReference type="PANTHER" id="PTHR23513:SF6">
    <property type="entry name" value="MAJOR FACILITATOR SUPERFAMILY ASSOCIATED DOMAIN-CONTAINING PROTEIN"/>
    <property type="match status" value="1"/>
</dbReference>
<evidence type="ECO:0000256" key="5">
    <source>
        <dbReference type="ARBA" id="ARBA00023136"/>
    </source>
</evidence>
<dbReference type="SUPFAM" id="SSF103473">
    <property type="entry name" value="MFS general substrate transporter"/>
    <property type="match status" value="1"/>
</dbReference>
<gene>
    <name evidence="7" type="ORF">Voc01_004830</name>
</gene>
<keyword evidence="8" id="KW-1185">Reference proteome</keyword>
<organism evidence="7 8">
    <name type="scientific">Virgisporangium ochraceum</name>
    <dbReference type="NCBI Taxonomy" id="65505"/>
    <lineage>
        <taxon>Bacteria</taxon>
        <taxon>Bacillati</taxon>
        <taxon>Actinomycetota</taxon>
        <taxon>Actinomycetes</taxon>
        <taxon>Micromonosporales</taxon>
        <taxon>Micromonosporaceae</taxon>
        <taxon>Virgisporangium</taxon>
    </lineage>
</organism>
<keyword evidence="5 6" id="KW-0472">Membrane</keyword>
<evidence type="ECO:0000256" key="2">
    <source>
        <dbReference type="ARBA" id="ARBA00022475"/>
    </source>
</evidence>
<comment type="caution">
    <text evidence="7">The sequence shown here is derived from an EMBL/GenBank/DDBJ whole genome shotgun (WGS) entry which is preliminary data.</text>
</comment>